<sequence length="269" mass="30294">MSKGAFANEDVMEEYLDALLTEDVSESVQLRKPKKIEQQLPDDPYMDDVALRTKHVEELLKKVAVTPEIDDVELEKVEPKVSQPVENLQSQQDTQELSHTQVEVAEEAAPVQQRSVQLSSEQSFQALFFEVAGLTLAVPLTELGGIHNLTEVSPLFGKPDWFKGLMIHREQKINVVDSALWVMPEKYDEKLATSLNYQYLIMLGDSNWGLSCETLINTVTLNTDDVKWRVSDGKRPWLAGLVKEKMCALLDVGQLIELLNKGLNSLDDI</sequence>
<reference evidence="3 4" key="1">
    <citation type="submission" date="2024-06" db="EMBL/GenBank/DDBJ databases">
        <authorList>
            <person name="Chen R.Y."/>
        </authorList>
    </citation>
    <scope>NUCLEOTIDE SEQUENCE [LARGE SCALE GENOMIC DNA]</scope>
    <source>
        <strain evidence="3 4">D2</strain>
    </source>
</reference>
<protein>
    <submittedName>
        <fullName evidence="3">Chemotaxis protein CheW</fullName>
    </submittedName>
</protein>
<feature type="compositionally biased region" description="Polar residues" evidence="1">
    <location>
        <begin position="84"/>
        <end position="99"/>
    </location>
</feature>
<dbReference type="InterPro" id="IPR036061">
    <property type="entry name" value="CheW-like_dom_sf"/>
</dbReference>
<comment type="caution">
    <text evidence="3">The sequence shown here is derived from an EMBL/GenBank/DDBJ whole genome shotgun (WGS) entry which is preliminary data.</text>
</comment>
<dbReference type="SUPFAM" id="SSF50341">
    <property type="entry name" value="CheW-like"/>
    <property type="match status" value="1"/>
</dbReference>
<feature type="domain" description="CheW-like" evidence="2">
    <location>
        <begin position="123"/>
        <end position="261"/>
    </location>
</feature>
<evidence type="ECO:0000313" key="3">
    <source>
        <dbReference type="EMBL" id="MER2492127.1"/>
    </source>
</evidence>
<keyword evidence="4" id="KW-1185">Reference proteome</keyword>
<feature type="region of interest" description="Disordered" evidence="1">
    <location>
        <begin position="80"/>
        <end position="99"/>
    </location>
</feature>
<dbReference type="RefSeq" id="WP_350401624.1">
    <property type="nucleotide sequence ID" value="NZ_JBELOE010000200.1"/>
</dbReference>
<proteinExistence type="predicted"/>
<dbReference type="InterPro" id="IPR014506">
    <property type="entry name" value="UCP020479_CheW"/>
</dbReference>
<evidence type="ECO:0000313" key="4">
    <source>
        <dbReference type="Proteomes" id="UP001467690"/>
    </source>
</evidence>
<organism evidence="3 4">
    <name type="scientific">Catenovulum sediminis</name>
    <dbReference type="NCBI Taxonomy" id="1740262"/>
    <lineage>
        <taxon>Bacteria</taxon>
        <taxon>Pseudomonadati</taxon>
        <taxon>Pseudomonadota</taxon>
        <taxon>Gammaproteobacteria</taxon>
        <taxon>Alteromonadales</taxon>
        <taxon>Alteromonadaceae</taxon>
        <taxon>Catenovulum</taxon>
    </lineage>
</organism>
<dbReference type="PROSITE" id="PS50851">
    <property type="entry name" value="CHEW"/>
    <property type="match status" value="1"/>
</dbReference>
<accession>A0ABV1RHK2</accession>
<dbReference type="Proteomes" id="UP001467690">
    <property type="component" value="Unassembled WGS sequence"/>
</dbReference>
<evidence type="ECO:0000259" key="2">
    <source>
        <dbReference type="PROSITE" id="PS50851"/>
    </source>
</evidence>
<dbReference type="PIRSF" id="PIRSF020479">
    <property type="entry name" value="UCP020479_CheW"/>
    <property type="match status" value="1"/>
</dbReference>
<dbReference type="Pfam" id="PF01584">
    <property type="entry name" value="CheW"/>
    <property type="match status" value="1"/>
</dbReference>
<dbReference type="EMBL" id="JBELOE010000200">
    <property type="protein sequence ID" value="MER2492127.1"/>
    <property type="molecule type" value="Genomic_DNA"/>
</dbReference>
<gene>
    <name evidence="3" type="ORF">ABS311_09565</name>
</gene>
<dbReference type="SMART" id="SM00260">
    <property type="entry name" value="CheW"/>
    <property type="match status" value="1"/>
</dbReference>
<evidence type="ECO:0000256" key="1">
    <source>
        <dbReference type="SAM" id="MobiDB-lite"/>
    </source>
</evidence>
<dbReference type="InterPro" id="IPR002545">
    <property type="entry name" value="CheW-lke_dom"/>
</dbReference>
<name>A0ABV1RHK2_9ALTE</name>